<keyword evidence="6" id="KW-0472">Membrane</keyword>
<proteinExistence type="inferred from homology"/>
<evidence type="ECO:0000256" key="3">
    <source>
        <dbReference type="ARBA" id="ARBA00022729"/>
    </source>
</evidence>
<evidence type="ECO:0000256" key="7">
    <source>
        <dbReference type="ARBA" id="ARBA00037565"/>
    </source>
</evidence>
<comment type="similarity">
    <text evidence="8">Belongs to the IRC22 family.</text>
</comment>
<dbReference type="RefSeq" id="XP_025360735.1">
    <property type="nucleotide sequence ID" value="XM_025508420.1"/>
</dbReference>
<protein>
    <recommendedName>
        <fullName evidence="13">Translocon-associated protein subunit alpha</fullName>
    </recommendedName>
</protein>
<dbReference type="EMBL" id="KZ819673">
    <property type="protein sequence ID" value="PWN26123.1"/>
    <property type="molecule type" value="Genomic_DNA"/>
</dbReference>
<name>A0A316UQH8_9BASI</name>
<keyword evidence="5" id="KW-1133">Transmembrane helix</keyword>
<gene>
    <name evidence="11" type="ORF">BDZ90DRAFT_261892</name>
</gene>
<organism evidence="11 12">
    <name type="scientific">Jaminaea rosea</name>
    <dbReference type="NCBI Taxonomy" id="1569628"/>
    <lineage>
        <taxon>Eukaryota</taxon>
        <taxon>Fungi</taxon>
        <taxon>Dikarya</taxon>
        <taxon>Basidiomycota</taxon>
        <taxon>Ustilaginomycotina</taxon>
        <taxon>Exobasidiomycetes</taxon>
        <taxon>Microstromatales</taxon>
        <taxon>Microstromatales incertae sedis</taxon>
        <taxon>Jaminaea</taxon>
    </lineage>
</organism>
<dbReference type="PANTHER" id="PTHR12924">
    <property type="entry name" value="TRANSLOCON-ASSOCIATED PROTEIN, ALPHA SUBUNIT"/>
    <property type="match status" value="1"/>
</dbReference>
<evidence type="ECO:0000256" key="5">
    <source>
        <dbReference type="ARBA" id="ARBA00022989"/>
    </source>
</evidence>
<evidence type="ECO:0008006" key="13">
    <source>
        <dbReference type="Google" id="ProtNLM"/>
    </source>
</evidence>
<keyword evidence="2" id="KW-0812">Transmembrane</keyword>
<dbReference type="OrthoDB" id="1926781at2759"/>
<evidence type="ECO:0000256" key="6">
    <source>
        <dbReference type="ARBA" id="ARBA00023136"/>
    </source>
</evidence>
<accession>A0A316UQH8</accession>
<dbReference type="InterPro" id="IPR005595">
    <property type="entry name" value="TRAP_alpha"/>
</dbReference>
<comment type="function">
    <text evidence="7">Is probably involved in a pathway contributing to genomic integrity.</text>
</comment>
<feature type="region of interest" description="Disordered" evidence="9">
    <location>
        <begin position="191"/>
        <end position="262"/>
    </location>
</feature>
<dbReference type="AlphaFoldDB" id="A0A316UQH8"/>
<evidence type="ECO:0000313" key="12">
    <source>
        <dbReference type="Proteomes" id="UP000245884"/>
    </source>
</evidence>
<dbReference type="GeneID" id="37030243"/>
<dbReference type="Pfam" id="PF03896">
    <property type="entry name" value="TRAP_alpha"/>
    <property type="match status" value="1"/>
</dbReference>
<evidence type="ECO:0000256" key="8">
    <source>
        <dbReference type="ARBA" id="ARBA00038311"/>
    </source>
</evidence>
<evidence type="ECO:0000256" key="10">
    <source>
        <dbReference type="SAM" id="SignalP"/>
    </source>
</evidence>
<keyword evidence="12" id="KW-1185">Reference proteome</keyword>
<keyword evidence="3 10" id="KW-0732">Signal</keyword>
<evidence type="ECO:0000313" key="11">
    <source>
        <dbReference type="EMBL" id="PWN26123.1"/>
    </source>
</evidence>
<evidence type="ECO:0000256" key="9">
    <source>
        <dbReference type="SAM" id="MobiDB-lite"/>
    </source>
</evidence>
<evidence type="ECO:0000256" key="2">
    <source>
        <dbReference type="ARBA" id="ARBA00022692"/>
    </source>
</evidence>
<dbReference type="PANTHER" id="PTHR12924:SF0">
    <property type="entry name" value="TRANSLOCON-ASSOCIATED PROTEIN SUBUNIT ALPHA"/>
    <property type="match status" value="1"/>
</dbReference>
<keyword evidence="4" id="KW-0256">Endoplasmic reticulum</keyword>
<reference evidence="11 12" key="1">
    <citation type="journal article" date="2018" name="Mol. Biol. Evol.">
        <title>Broad Genomic Sampling Reveals a Smut Pathogenic Ancestry of the Fungal Clade Ustilaginomycotina.</title>
        <authorList>
            <person name="Kijpornyongpan T."/>
            <person name="Mondo S.J."/>
            <person name="Barry K."/>
            <person name="Sandor L."/>
            <person name="Lee J."/>
            <person name="Lipzen A."/>
            <person name="Pangilinan J."/>
            <person name="LaButti K."/>
            <person name="Hainaut M."/>
            <person name="Henrissat B."/>
            <person name="Grigoriev I.V."/>
            <person name="Spatafora J.W."/>
            <person name="Aime M.C."/>
        </authorList>
    </citation>
    <scope>NUCLEOTIDE SEQUENCE [LARGE SCALE GENOMIC DNA]</scope>
    <source>
        <strain evidence="11 12">MCA 5214</strain>
    </source>
</reference>
<dbReference type="Proteomes" id="UP000245884">
    <property type="component" value="Unassembled WGS sequence"/>
</dbReference>
<feature type="signal peptide" evidence="10">
    <location>
        <begin position="1"/>
        <end position="23"/>
    </location>
</feature>
<dbReference type="GO" id="GO:0005789">
    <property type="term" value="C:endoplasmic reticulum membrane"/>
    <property type="evidence" value="ECO:0007669"/>
    <property type="project" value="UniProtKB-SubCell"/>
</dbReference>
<feature type="chain" id="PRO_5016310681" description="Translocon-associated protein subunit alpha" evidence="10">
    <location>
        <begin position="24"/>
        <end position="262"/>
    </location>
</feature>
<evidence type="ECO:0000256" key="4">
    <source>
        <dbReference type="ARBA" id="ARBA00022824"/>
    </source>
</evidence>
<comment type="subcellular location">
    <subcellularLocation>
        <location evidence="1">Endoplasmic reticulum membrane</location>
        <topology evidence="1">Single-pass type I membrane protein</topology>
    </subcellularLocation>
</comment>
<evidence type="ECO:0000256" key="1">
    <source>
        <dbReference type="ARBA" id="ARBA00004115"/>
    </source>
</evidence>
<sequence length="262" mass="28341">MRFFSTIATLLVATAATLVVGQADDTPEVKVTTTFPNNPLSLVSNGQPNRVVFHLTQPPSQDRVLSLLSISGAFLNPAKSDGQRGRVLRNMTTTTFKTEKKFKTLSGKPLEVPYDFYPEFKPQDLGVEFRLVVRDGQTSKKHNVLAYTGKVTVIEPPKSWFDLQTLSLYVFGLALLAGGAWLAREMYFPEPKKGKGRKKSGSTRTSAGPPTGAPTGVAMGGNGKGYDESWIPESHLRSKKAVAGGSGDEGRKSPVGAGKKRR</sequence>